<reference evidence="2 3" key="1">
    <citation type="submission" date="2016-10" db="EMBL/GenBank/DDBJ databases">
        <authorList>
            <person name="Varghese N."/>
            <person name="Submissions S."/>
        </authorList>
    </citation>
    <scope>NUCLEOTIDE SEQUENCE [LARGE SCALE GENOMIC DNA]</scope>
    <source>
        <strain evidence="2 3">DSM 18839</strain>
    </source>
</reference>
<dbReference type="InterPro" id="IPR018037">
    <property type="entry name" value="FixH_proteobacterial"/>
</dbReference>
<evidence type="ECO:0000313" key="3">
    <source>
        <dbReference type="Proteomes" id="UP000198615"/>
    </source>
</evidence>
<sequence>MSDTSRTDGSFKLTGRHVFLILLSFFGLIIAVNVTMATLAAGTWPGLVVANSYVESQRFNERVAAARVQQALGYELAFLQADDQLSLTLTDADGQGVAILGGTVRIGRPVTRTEDRLIDVPAAPSGTVSMPDALADGLWVADVALKLAGGRVWRYETRFSLSEGK</sequence>
<dbReference type="PIRSF" id="PIRSF011386">
    <property type="entry name" value="FixH"/>
    <property type="match status" value="1"/>
</dbReference>
<proteinExistence type="predicted"/>
<comment type="caution">
    <text evidence="2">The sequence shown here is derived from an EMBL/GenBank/DDBJ whole genome shotgun (WGS) entry which is preliminary data.</text>
</comment>
<feature type="transmembrane region" description="Helical" evidence="1">
    <location>
        <begin position="20"/>
        <end position="44"/>
    </location>
</feature>
<dbReference type="Proteomes" id="UP000198615">
    <property type="component" value="Unassembled WGS sequence"/>
</dbReference>
<dbReference type="OrthoDB" id="1495896at2"/>
<protein>
    <submittedName>
        <fullName evidence="2">Nitrogen fixation protein FixH</fullName>
    </submittedName>
</protein>
<dbReference type="AlphaFoldDB" id="A0A8G2BIT7"/>
<organism evidence="2 3">
    <name type="scientific">Thalassobaculum litoreum DSM 18839</name>
    <dbReference type="NCBI Taxonomy" id="1123362"/>
    <lineage>
        <taxon>Bacteria</taxon>
        <taxon>Pseudomonadati</taxon>
        <taxon>Pseudomonadota</taxon>
        <taxon>Alphaproteobacteria</taxon>
        <taxon>Rhodospirillales</taxon>
        <taxon>Thalassobaculaceae</taxon>
        <taxon>Thalassobaculum</taxon>
    </lineage>
</organism>
<gene>
    <name evidence="2" type="ORF">SAMN05660686_02870</name>
</gene>
<evidence type="ECO:0000313" key="2">
    <source>
        <dbReference type="EMBL" id="SDF95047.1"/>
    </source>
</evidence>
<dbReference type="Pfam" id="PF05751">
    <property type="entry name" value="FixH"/>
    <property type="match status" value="1"/>
</dbReference>
<keyword evidence="3" id="KW-1185">Reference proteome</keyword>
<keyword evidence="1" id="KW-1133">Transmembrane helix</keyword>
<keyword evidence="1" id="KW-0812">Transmembrane</keyword>
<dbReference type="InterPro" id="IPR008620">
    <property type="entry name" value="FixH"/>
</dbReference>
<accession>A0A8G2BIT7</accession>
<name>A0A8G2BIT7_9PROT</name>
<dbReference type="EMBL" id="FNBW01000008">
    <property type="protein sequence ID" value="SDF95047.1"/>
    <property type="molecule type" value="Genomic_DNA"/>
</dbReference>
<evidence type="ECO:0000256" key="1">
    <source>
        <dbReference type="SAM" id="Phobius"/>
    </source>
</evidence>
<dbReference type="RefSeq" id="WP_051244194.1">
    <property type="nucleotide sequence ID" value="NZ_FNBW01000008.1"/>
</dbReference>
<keyword evidence="1" id="KW-0472">Membrane</keyword>